<keyword evidence="7" id="KW-1185">Reference proteome</keyword>
<dbReference type="PANTHER" id="PTHR42794">
    <property type="entry name" value="HEMIN IMPORT ATP-BINDING PROTEIN HMUV"/>
    <property type="match status" value="1"/>
</dbReference>
<evidence type="ECO:0000256" key="1">
    <source>
        <dbReference type="ARBA" id="ARBA00022448"/>
    </source>
</evidence>
<keyword evidence="1" id="KW-0813">Transport</keyword>
<name>A0A133V5Z6_9EURY</name>
<feature type="domain" description="ABC transporter" evidence="5">
    <location>
        <begin position="6"/>
        <end position="242"/>
    </location>
</feature>
<dbReference type="CDD" id="cd03214">
    <property type="entry name" value="ABC_Iron-Siderophores_B12_Hemin"/>
    <property type="match status" value="1"/>
</dbReference>
<evidence type="ECO:0000313" key="6">
    <source>
        <dbReference type="EMBL" id="KXB01816.1"/>
    </source>
</evidence>
<keyword evidence="4" id="KW-1278">Translocase</keyword>
<dbReference type="Pfam" id="PF00005">
    <property type="entry name" value="ABC_tran"/>
    <property type="match status" value="1"/>
</dbReference>
<evidence type="ECO:0000313" key="7">
    <source>
        <dbReference type="Proteomes" id="UP000070344"/>
    </source>
</evidence>
<dbReference type="InterPro" id="IPR003593">
    <property type="entry name" value="AAA+_ATPase"/>
</dbReference>
<comment type="caution">
    <text evidence="6">The sequence shown here is derived from an EMBL/GenBank/DDBJ whole genome shotgun (WGS) entry which is preliminary data.</text>
</comment>
<dbReference type="SUPFAM" id="SSF52540">
    <property type="entry name" value="P-loop containing nucleoside triphosphate hydrolases"/>
    <property type="match status" value="1"/>
</dbReference>
<keyword evidence="3" id="KW-0067">ATP-binding</keyword>
<dbReference type="GO" id="GO:0005524">
    <property type="term" value="F:ATP binding"/>
    <property type="evidence" value="ECO:0007669"/>
    <property type="project" value="UniProtKB-KW"/>
</dbReference>
<evidence type="ECO:0000256" key="2">
    <source>
        <dbReference type="ARBA" id="ARBA00022741"/>
    </source>
</evidence>
<accession>A0A133V5Z6</accession>
<evidence type="ECO:0000256" key="4">
    <source>
        <dbReference type="ARBA" id="ARBA00022967"/>
    </source>
</evidence>
<dbReference type="SMART" id="SM00382">
    <property type="entry name" value="AAA"/>
    <property type="match status" value="1"/>
</dbReference>
<evidence type="ECO:0000259" key="5">
    <source>
        <dbReference type="PROSITE" id="PS50893"/>
    </source>
</evidence>
<gene>
    <name evidence="6" type="ORF">AKJ41_00150</name>
</gene>
<reference evidence="6 7" key="1">
    <citation type="journal article" date="2016" name="Sci. Rep.">
        <title>Metabolic traits of an uncultured archaeal lineage -MSBL1- from brine pools of the Red Sea.</title>
        <authorList>
            <person name="Mwirichia R."/>
            <person name="Alam I."/>
            <person name="Rashid M."/>
            <person name="Vinu M."/>
            <person name="Ba-Alawi W."/>
            <person name="Anthony Kamau A."/>
            <person name="Kamanda Ngugi D."/>
            <person name="Goker M."/>
            <person name="Klenk H.P."/>
            <person name="Bajic V."/>
            <person name="Stingl U."/>
        </authorList>
    </citation>
    <scope>NUCLEOTIDE SEQUENCE [LARGE SCALE GENOMIC DNA]</scope>
    <source>
        <strain evidence="6">SCGC-AAA259O05</strain>
    </source>
</reference>
<dbReference type="Gene3D" id="3.40.50.300">
    <property type="entry name" value="P-loop containing nucleotide triphosphate hydrolases"/>
    <property type="match status" value="1"/>
</dbReference>
<proteinExistence type="predicted"/>
<evidence type="ECO:0000256" key="3">
    <source>
        <dbReference type="ARBA" id="ARBA00022840"/>
    </source>
</evidence>
<dbReference type="AlphaFoldDB" id="A0A133V5Z6"/>
<dbReference type="PANTHER" id="PTHR42794:SF1">
    <property type="entry name" value="HEMIN IMPORT ATP-BINDING PROTEIN HMUV"/>
    <property type="match status" value="1"/>
</dbReference>
<dbReference type="FunFam" id="3.40.50.300:FF:000134">
    <property type="entry name" value="Iron-enterobactin ABC transporter ATP-binding protein"/>
    <property type="match status" value="1"/>
</dbReference>
<keyword evidence="2" id="KW-0547">Nucleotide-binding</keyword>
<organism evidence="6 7">
    <name type="scientific">candidate division MSBL1 archaeon SCGC-AAA259O05</name>
    <dbReference type="NCBI Taxonomy" id="1698271"/>
    <lineage>
        <taxon>Archaea</taxon>
        <taxon>Methanobacteriati</taxon>
        <taxon>Methanobacteriota</taxon>
        <taxon>candidate division MSBL1</taxon>
    </lineage>
</organism>
<protein>
    <recommendedName>
        <fullName evidence="5">ABC transporter domain-containing protein</fullName>
    </recommendedName>
</protein>
<sequence length="426" mass="47195">MSKNSLKVEDLTCGYGDREIIAGADFSVEKGDFAGIIGPNASGKTTLLKTINQVLAPKGGAVYLNGRDLEGAEERDIAQDMATVPQEFDSSYSFTALEMVTLGRTPHLGPLESEGKQDMAVVKSAMERTDTWRLHSRDLDELSGGEKQRVIIAKALAQEPTVLLLDEPTNHLDISNQLTVLDILEDLTEEEEKCAITTFHDLNIASKYCDFLILLHDSEIYAKGTPEEVLTEENIRDVYGAEVSIRRIPETNSLSVNPVSGLMDPKGTRERSFRVHFICGGGTGGPMMNSLKRKNFTVSAGVLSPMDDDYKEARRLGIETVECSPFSEIPESKHRKNRKMAEKSDAVVVTEMPFGEGNLKNLELAEEMSRVRPTLVIKQKPIEERDFTGGRAKELFTSLEERATTAKNMREVISHILELEGKTAER</sequence>
<dbReference type="PROSITE" id="PS50893">
    <property type="entry name" value="ABC_TRANSPORTER_2"/>
    <property type="match status" value="1"/>
</dbReference>
<dbReference type="PROSITE" id="PS00211">
    <property type="entry name" value="ABC_TRANSPORTER_1"/>
    <property type="match status" value="1"/>
</dbReference>
<dbReference type="InterPro" id="IPR017871">
    <property type="entry name" value="ABC_transporter-like_CS"/>
</dbReference>
<dbReference type="EMBL" id="LHXV01000001">
    <property type="protein sequence ID" value="KXB01816.1"/>
    <property type="molecule type" value="Genomic_DNA"/>
</dbReference>
<dbReference type="InterPro" id="IPR003439">
    <property type="entry name" value="ABC_transporter-like_ATP-bd"/>
</dbReference>
<dbReference type="GO" id="GO:0016887">
    <property type="term" value="F:ATP hydrolysis activity"/>
    <property type="evidence" value="ECO:0007669"/>
    <property type="project" value="InterPro"/>
</dbReference>
<dbReference type="InterPro" id="IPR027417">
    <property type="entry name" value="P-loop_NTPase"/>
</dbReference>
<dbReference type="Proteomes" id="UP000070344">
    <property type="component" value="Unassembled WGS sequence"/>
</dbReference>